<dbReference type="GO" id="GO:0010133">
    <property type="term" value="P:L-proline catabolic process to L-glutamate"/>
    <property type="evidence" value="ECO:0007669"/>
    <property type="project" value="TreeGrafter"/>
</dbReference>
<dbReference type="NCBIfam" id="TIGR02288">
    <property type="entry name" value="PaaN_2"/>
    <property type="match status" value="1"/>
</dbReference>
<dbReference type="EMBL" id="JABBNT010000002">
    <property type="protein sequence ID" value="NMM44315.1"/>
    <property type="molecule type" value="Genomic_DNA"/>
</dbReference>
<dbReference type="Gene3D" id="3.40.605.10">
    <property type="entry name" value="Aldehyde Dehydrogenase, Chain A, domain 1"/>
    <property type="match status" value="1"/>
</dbReference>
<dbReference type="PANTHER" id="PTHR42862:SF1">
    <property type="entry name" value="DELTA-1-PYRROLINE-5-CARBOXYLATE DEHYDROGENASE 2, ISOFORM A-RELATED"/>
    <property type="match status" value="1"/>
</dbReference>
<dbReference type="GO" id="GO:0009898">
    <property type="term" value="C:cytoplasmic side of plasma membrane"/>
    <property type="evidence" value="ECO:0007669"/>
    <property type="project" value="TreeGrafter"/>
</dbReference>
<keyword evidence="1" id="KW-0560">Oxidoreductase</keyword>
<dbReference type="InterPro" id="IPR050485">
    <property type="entry name" value="Proline_metab_enzyme"/>
</dbReference>
<proteinExistence type="predicted"/>
<dbReference type="InterPro" id="IPR016161">
    <property type="entry name" value="Ald_DH/histidinol_DH"/>
</dbReference>
<dbReference type="SUPFAM" id="SSF53720">
    <property type="entry name" value="ALDH-like"/>
    <property type="match status" value="1"/>
</dbReference>
<dbReference type="InterPro" id="IPR015590">
    <property type="entry name" value="Aldehyde_DH_dom"/>
</dbReference>
<dbReference type="Gene3D" id="3.40.309.10">
    <property type="entry name" value="Aldehyde Dehydrogenase, Chain A, domain 2"/>
    <property type="match status" value="1"/>
</dbReference>
<gene>
    <name evidence="4" type="primary">paaN</name>
    <name evidence="4" type="ORF">HH303_07485</name>
</gene>
<dbReference type="InterPro" id="IPR011975">
    <property type="entry name" value="PaaN_2"/>
</dbReference>
<dbReference type="AlphaFoldDB" id="A0A7Y0HE39"/>
<dbReference type="PANTHER" id="PTHR42862">
    <property type="entry name" value="DELTA-1-PYRROLINE-5-CARBOXYLATE DEHYDROGENASE 1, ISOFORM A-RELATED"/>
    <property type="match status" value="1"/>
</dbReference>
<accession>A0A7Y0HE39</accession>
<comment type="caution">
    <text evidence="4">The sequence shown here is derived from an EMBL/GenBank/DDBJ whole genome shotgun (WGS) entry which is preliminary data.</text>
</comment>
<reference evidence="4 5" key="1">
    <citation type="submission" date="2020-04" db="EMBL/GenBank/DDBJ databases">
        <title>Rhodospirillaceae bacterium KN72 isolated from deep sea.</title>
        <authorList>
            <person name="Zhang D.-C."/>
        </authorList>
    </citation>
    <scope>NUCLEOTIDE SEQUENCE [LARGE SCALE GENOMIC DNA]</scope>
    <source>
        <strain evidence="4 5">KN72</strain>
    </source>
</reference>
<evidence type="ECO:0000259" key="3">
    <source>
        <dbReference type="Pfam" id="PF00171"/>
    </source>
</evidence>
<dbReference type="RefSeq" id="WP_169624606.1">
    <property type="nucleotide sequence ID" value="NZ_JABBNT010000002.1"/>
</dbReference>
<dbReference type="GO" id="GO:0003842">
    <property type="term" value="F:L-glutamate gamma-semialdehyde dehydrogenase activity"/>
    <property type="evidence" value="ECO:0007669"/>
    <property type="project" value="TreeGrafter"/>
</dbReference>
<evidence type="ECO:0000313" key="5">
    <source>
        <dbReference type="Proteomes" id="UP000539372"/>
    </source>
</evidence>
<organism evidence="4 5">
    <name type="scientific">Pacificispira spongiicola</name>
    <dbReference type="NCBI Taxonomy" id="2729598"/>
    <lineage>
        <taxon>Bacteria</taxon>
        <taxon>Pseudomonadati</taxon>
        <taxon>Pseudomonadota</taxon>
        <taxon>Alphaproteobacteria</taxon>
        <taxon>Rhodospirillales</taxon>
        <taxon>Rhodospirillaceae</taxon>
        <taxon>Pacificispira</taxon>
    </lineage>
</organism>
<dbReference type="Pfam" id="PF00171">
    <property type="entry name" value="Aldedh"/>
    <property type="match status" value="1"/>
</dbReference>
<dbReference type="InterPro" id="IPR016162">
    <property type="entry name" value="Ald_DH_N"/>
</dbReference>
<keyword evidence="2" id="KW-0520">NAD</keyword>
<evidence type="ECO:0000256" key="1">
    <source>
        <dbReference type="ARBA" id="ARBA00023002"/>
    </source>
</evidence>
<sequence>MATAYINTHRETLDAALSALKARDYWTPYSERASASVYGETAAADGEAAFKSYLGKTFDLPGHPGEGIVSSDEVSPYGIDLNLSYPKLSVDGAIAAATAAMTAWRDAGPDVRAGVCLEILDRINKRSFEMAHAVQHTTGQAFMMAFQAGGPHAQDRGLEAVAQAYSLQSAIPGAVRWTKPQGKNPPLILDKSFKIMPKGVAVTIGVSTFPTWNGYPGIMASLSTGNPVIVKPHPTAVLPLAISVRIMRDVLSDAGFDPNLVLLQTDTRAAAVGMDLCTRPEVKVIDFTGGNAFGEWLENNCRQAVVYTEKAGVNAVVVDDFANFKGLCRNLAFTLSLYSGQMCTTPQNIFIPRDGIKCGDTHMSFDDAAAAIAGAVGKFNSDPAKAVHVLGAIQAEVTEARIADSRKLGDILLDSQKLDHPDFPNARVHTPLILKIDSSERQKYESELFGPITFIVACDGIDGALEAWRSTVTEKGAITAALYSDNPDVQARAIEMGENLGVLMSLNLTGGTFVNQTAAFSDYHASGANPAANASLVDTAFVAGRFRVAETRTHVDPDPVE</sequence>
<dbReference type="Proteomes" id="UP000539372">
    <property type="component" value="Unassembled WGS sequence"/>
</dbReference>
<feature type="domain" description="Aldehyde dehydrogenase" evidence="3">
    <location>
        <begin position="89"/>
        <end position="492"/>
    </location>
</feature>
<name>A0A7Y0HE39_9PROT</name>
<dbReference type="InterPro" id="IPR016163">
    <property type="entry name" value="Ald_DH_C"/>
</dbReference>
<evidence type="ECO:0000256" key="2">
    <source>
        <dbReference type="ARBA" id="ARBA00023027"/>
    </source>
</evidence>
<evidence type="ECO:0000313" key="4">
    <source>
        <dbReference type="EMBL" id="NMM44315.1"/>
    </source>
</evidence>
<keyword evidence="5" id="KW-1185">Reference proteome</keyword>
<protein>
    <submittedName>
        <fullName evidence="4">Phenylacetic acid degradation protein PaaN</fullName>
    </submittedName>
</protein>